<dbReference type="InterPro" id="IPR011234">
    <property type="entry name" value="Fumarylacetoacetase-like_C"/>
</dbReference>
<dbReference type="KEGG" id="halg:HUG10_18585"/>
<dbReference type="Proteomes" id="UP000509750">
    <property type="component" value="Plasmid unnamed1"/>
</dbReference>
<organism evidence="4 5">
    <name type="scientific">Halorarum halophilum</name>
    <dbReference type="NCBI Taxonomy" id="2743090"/>
    <lineage>
        <taxon>Archaea</taxon>
        <taxon>Methanobacteriati</taxon>
        <taxon>Methanobacteriota</taxon>
        <taxon>Stenosarchaea group</taxon>
        <taxon>Halobacteria</taxon>
        <taxon>Halobacteriales</taxon>
        <taxon>Haloferacaceae</taxon>
        <taxon>Halorarum</taxon>
    </lineage>
</organism>
<dbReference type="EMBL" id="CP058530">
    <property type="protein sequence ID" value="QLG29618.1"/>
    <property type="molecule type" value="Genomic_DNA"/>
</dbReference>
<gene>
    <name evidence="4" type="ORF">HUG10_18585</name>
</gene>
<keyword evidence="4" id="KW-0614">Plasmid</keyword>
<evidence type="ECO:0000313" key="4">
    <source>
        <dbReference type="EMBL" id="QLG29618.1"/>
    </source>
</evidence>
<evidence type="ECO:0000313" key="5">
    <source>
        <dbReference type="Proteomes" id="UP000509750"/>
    </source>
</evidence>
<dbReference type="GO" id="GO:0044281">
    <property type="term" value="P:small molecule metabolic process"/>
    <property type="evidence" value="ECO:0007669"/>
    <property type="project" value="UniProtKB-ARBA"/>
</dbReference>
<dbReference type="GeneID" id="56030884"/>
<feature type="domain" description="Fumarylacetoacetase-like C-terminal" evidence="3">
    <location>
        <begin position="72"/>
        <end position="274"/>
    </location>
</feature>
<reference evidence="4 5" key="1">
    <citation type="submission" date="2020-07" db="EMBL/GenBank/DDBJ databases">
        <title>Gai3-2, isolated from salt lake.</title>
        <authorList>
            <person name="Cui H."/>
            <person name="Shi X."/>
        </authorList>
    </citation>
    <scope>NUCLEOTIDE SEQUENCE [LARGE SCALE GENOMIC DNA]</scope>
    <source>
        <strain evidence="4 5">Gai3-2</strain>
        <plasmid evidence="4 5">unnamed1</plasmid>
    </source>
</reference>
<dbReference type="SUPFAM" id="SSF56529">
    <property type="entry name" value="FAH"/>
    <property type="match status" value="1"/>
</dbReference>
<name>A0A7D5KYA0_9EURY</name>
<evidence type="ECO:0000256" key="1">
    <source>
        <dbReference type="ARBA" id="ARBA00010211"/>
    </source>
</evidence>
<comment type="similarity">
    <text evidence="1">Belongs to the FAH family.</text>
</comment>
<geneLocation type="plasmid" evidence="4 5">
    <name>unnamed1</name>
</geneLocation>
<evidence type="ECO:0000259" key="3">
    <source>
        <dbReference type="Pfam" id="PF01557"/>
    </source>
</evidence>
<dbReference type="Gene3D" id="3.90.850.10">
    <property type="entry name" value="Fumarylacetoacetase-like, C-terminal domain"/>
    <property type="match status" value="1"/>
</dbReference>
<dbReference type="Pfam" id="PF01557">
    <property type="entry name" value="FAA_hydrolase"/>
    <property type="match status" value="1"/>
</dbReference>
<dbReference type="InterPro" id="IPR036663">
    <property type="entry name" value="Fumarylacetoacetase_C_sf"/>
</dbReference>
<dbReference type="GO" id="GO:0046872">
    <property type="term" value="F:metal ion binding"/>
    <property type="evidence" value="ECO:0007669"/>
    <property type="project" value="UniProtKB-KW"/>
</dbReference>
<proteinExistence type="inferred from homology"/>
<dbReference type="PANTHER" id="PTHR42796:SF4">
    <property type="entry name" value="FUMARYLACETOACETATE HYDROLASE DOMAIN-CONTAINING PROTEIN 2A"/>
    <property type="match status" value="1"/>
</dbReference>
<evidence type="ECO:0000256" key="2">
    <source>
        <dbReference type="ARBA" id="ARBA00022723"/>
    </source>
</evidence>
<keyword evidence="2" id="KW-0479">Metal-binding</keyword>
<protein>
    <submittedName>
        <fullName evidence="4">Fumarylacetoacetate hydrolase family protein</fullName>
    </submittedName>
</protein>
<dbReference type="InterPro" id="IPR051121">
    <property type="entry name" value="FAH"/>
</dbReference>
<accession>A0A7D5KYA0</accession>
<dbReference type="GO" id="GO:0016787">
    <property type="term" value="F:hydrolase activity"/>
    <property type="evidence" value="ECO:0007669"/>
    <property type="project" value="UniProtKB-KW"/>
</dbReference>
<keyword evidence="4" id="KW-0378">Hydrolase</keyword>
<keyword evidence="5" id="KW-1185">Reference proteome</keyword>
<dbReference type="AlphaFoldDB" id="A0A7D5KYA0"/>
<dbReference type="PANTHER" id="PTHR42796">
    <property type="entry name" value="FUMARYLACETOACETATE HYDROLASE DOMAIN-CONTAINING PROTEIN 2A-RELATED"/>
    <property type="match status" value="1"/>
</dbReference>
<dbReference type="OrthoDB" id="6242at2157"/>
<sequence length="292" mass="32411">MRFVTFDEDRLGLLTEDGEGVVDLTDRLGIDSRDPLVEYMRGDHDASEYEDEEPDFDRDEVELGSPVRRPGKVIAAPLNYENHIEEALADRDITTDEWFTIEDKGYFLKAPSSVVGPDHGVELPFSDRRTDHEIELAFVMGEEAKDVPAEEAWDHIFGYTILLDISVRGDQDRSNRKSYDTFTVIGPCVVTADEIDDPQDLEMELQLNGETRQQENTSDMVYTCADVVQYASIGATIEVGDVITTGTPEGVSELNDGDTIDAEIEDVGSMTVDVTGRDVAFADVDVNKGGQE</sequence>
<dbReference type="RefSeq" id="WP_179171192.1">
    <property type="nucleotide sequence ID" value="NZ_CP058530.1"/>
</dbReference>